<organism evidence="1 2">
    <name type="scientific">Niabella yanshanensis</name>
    <dbReference type="NCBI Taxonomy" id="577386"/>
    <lineage>
        <taxon>Bacteria</taxon>
        <taxon>Pseudomonadati</taxon>
        <taxon>Bacteroidota</taxon>
        <taxon>Chitinophagia</taxon>
        <taxon>Chitinophagales</taxon>
        <taxon>Chitinophagaceae</taxon>
        <taxon>Niabella</taxon>
    </lineage>
</organism>
<evidence type="ECO:0000313" key="2">
    <source>
        <dbReference type="Proteomes" id="UP001325680"/>
    </source>
</evidence>
<reference evidence="1 2" key="1">
    <citation type="submission" date="2023-12" db="EMBL/GenBank/DDBJ databases">
        <title>Genome sequencing and assembly of bacterial species from a model synthetic community.</title>
        <authorList>
            <person name="Hogle S.L."/>
        </authorList>
    </citation>
    <scope>NUCLEOTIDE SEQUENCE [LARGE SCALE GENOMIC DNA]</scope>
    <source>
        <strain evidence="1 2">HAMBI_3031</strain>
    </source>
</reference>
<accession>A0ABZ0WB33</accession>
<evidence type="ECO:0000313" key="1">
    <source>
        <dbReference type="EMBL" id="WQD39689.1"/>
    </source>
</evidence>
<sequence length="76" mass="8620">MQFDSHVFRSLKKKYCCLKGISRVAGILAFLCNIRISGTSAGKELLEDRTHSTWAACKIMKPIVEKAIKRTLNHKQ</sequence>
<gene>
    <name evidence="1" type="ORF">U0035_05950</name>
</gene>
<protein>
    <submittedName>
        <fullName evidence="1">Uncharacterized protein</fullName>
    </submittedName>
</protein>
<proteinExistence type="predicted"/>
<name>A0ABZ0WB33_9BACT</name>
<dbReference type="EMBL" id="CP139960">
    <property type="protein sequence ID" value="WQD39689.1"/>
    <property type="molecule type" value="Genomic_DNA"/>
</dbReference>
<dbReference type="Proteomes" id="UP001325680">
    <property type="component" value="Chromosome"/>
</dbReference>
<keyword evidence="2" id="KW-1185">Reference proteome</keyword>
<dbReference type="RefSeq" id="WP_114789110.1">
    <property type="nucleotide sequence ID" value="NZ_CP139960.1"/>
</dbReference>